<accession>A0A922NYN5</accession>
<organism evidence="1 2">
    <name type="scientific">Pseudorhizobium pelagicum</name>
    <dbReference type="NCBI Taxonomy" id="1509405"/>
    <lineage>
        <taxon>Bacteria</taxon>
        <taxon>Pseudomonadati</taxon>
        <taxon>Pseudomonadota</taxon>
        <taxon>Alphaproteobacteria</taxon>
        <taxon>Hyphomicrobiales</taxon>
        <taxon>Rhizobiaceae</taxon>
        <taxon>Rhizobium/Agrobacterium group</taxon>
        <taxon>Pseudorhizobium</taxon>
    </lineage>
</organism>
<sequence length="216" mass="23045">MHTMPINQEKNAGAEEEHMTGEAWAAFIDAELQSTCKAYLEKPAFLLGHSRTEQQTTADYAGRELLELVQNAADAASEVGGSGRVLIEVTHEALYVANTGQPFRRGGVASLMTAHTSDKPTRAARMIGAKGLGFRAILNWSEAPIISSGALELGFSRTHARAVVAELARQNVEIESSFSGVTSNLPPLLVFPAHGTELETLECDTQSQGAGRVPAD</sequence>
<evidence type="ECO:0000313" key="2">
    <source>
        <dbReference type="Proteomes" id="UP000052167"/>
    </source>
</evidence>
<name>A0A922NYN5_9HYPH</name>
<reference evidence="1 2" key="1">
    <citation type="submission" date="2014-06" db="EMBL/GenBank/DDBJ databases">
        <title>Rhizobium pelagicum/R2-400B4.</title>
        <authorList>
            <person name="Kimes N.E."/>
            <person name="Lopez-Perez M."/>
        </authorList>
    </citation>
    <scope>NUCLEOTIDE SEQUENCE [LARGE SCALE GENOMIC DNA]</scope>
    <source>
        <strain evidence="1 2">R2-400B4</strain>
    </source>
</reference>
<dbReference type="SUPFAM" id="SSF55874">
    <property type="entry name" value="ATPase domain of HSP90 chaperone/DNA topoisomerase II/histidine kinase"/>
    <property type="match status" value="1"/>
</dbReference>
<proteinExistence type="predicted"/>
<comment type="caution">
    <text evidence="1">The sequence shown here is derived from an EMBL/GenBank/DDBJ whole genome shotgun (WGS) entry which is preliminary data.</text>
</comment>
<protein>
    <submittedName>
        <fullName evidence="1">Uncharacterized protein</fullName>
    </submittedName>
</protein>
<evidence type="ECO:0000313" key="1">
    <source>
        <dbReference type="EMBL" id="KEQ08261.1"/>
    </source>
</evidence>
<dbReference type="NCBIfam" id="NF047352">
    <property type="entry name" value="P_loop_sacsin"/>
    <property type="match status" value="1"/>
</dbReference>
<dbReference type="InterPro" id="IPR036890">
    <property type="entry name" value="HATPase_C_sf"/>
</dbReference>
<dbReference type="EMBL" id="JOKJ01000010">
    <property type="protein sequence ID" value="KEQ08261.1"/>
    <property type="molecule type" value="Genomic_DNA"/>
</dbReference>
<dbReference type="Proteomes" id="UP000052167">
    <property type="component" value="Unassembled WGS sequence"/>
</dbReference>
<gene>
    <name evidence="1" type="ORF">GV68_02915</name>
</gene>
<keyword evidence="2" id="KW-1185">Reference proteome</keyword>
<dbReference type="AlphaFoldDB" id="A0A922NYN5"/>